<proteinExistence type="predicted"/>
<keyword evidence="3" id="KW-1185">Reference proteome</keyword>
<dbReference type="Proteomes" id="UP000625735">
    <property type="component" value="Unassembled WGS sequence"/>
</dbReference>
<dbReference type="RefSeq" id="WP_188362031.1">
    <property type="nucleotide sequence ID" value="NZ_BMFG01000005.1"/>
</dbReference>
<dbReference type="SUPFAM" id="SSF74653">
    <property type="entry name" value="TolA/TonB C-terminal domain"/>
    <property type="match status" value="1"/>
</dbReference>
<keyword evidence="1" id="KW-0732">Signal</keyword>
<organism evidence="2 3">
    <name type="scientific">Flavobacterium orientale</name>
    <dbReference type="NCBI Taxonomy" id="1756020"/>
    <lineage>
        <taxon>Bacteria</taxon>
        <taxon>Pseudomonadati</taxon>
        <taxon>Bacteroidota</taxon>
        <taxon>Flavobacteriia</taxon>
        <taxon>Flavobacteriales</taxon>
        <taxon>Flavobacteriaceae</taxon>
        <taxon>Flavobacterium</taxon>
    </lineage>
</organism>
<evidence type="ECO:0000313" key="2">
    <source>
        <dbReference type="EMBL" id="GGD26533.1"/>
    </source>
</evidence>
<reference evidence="2" key="2">
    <citation type="submission" date="2020-09" db="EMBL/GenBank/DDBJ databases">
        <authorList>
            <person name="Sun Q."/>
            <person name="Zhou Y."/>
        </authorList>
    </citation>
    <scope>NUCLEOTIDE SEQUENCE</scope>
    <source>
        <strain evidence="2">CGMCC 1.12506</strain>
    </source>
</reference>
<evidence type="ECO:0008006" key="4">
    <source>
        <dbReference type="Google" id="ProtNLM"/>
    </source>
</evidence>
<protein>
    <recommendedName>
        <fullName evidence="4">TonB protein C-terminal</fullName>
    </recommendedName>
</protein>
<sequence>MIRLLYFYLLLLVLPTQGQTDFSKGTYTTLDGVATDAYIASRNWNEPFESIQVKTNLNDSPKTIAIEQLQKLFVSPENQFVRQKIWKAPVWVPDHTELNYTKNEAVFLKLVGYGKVSLYTYYEGTTQRIVYQAKSNRFMEFVPPNATATKTGKPLDYKDQIKADFNSSLYQERDLKQLTYSLLTLIEFVRNYNSYIRDDNQVAYSEVVAMERAPHGEVMEEPDFEVPFAVVEKSPVYPGCENLATEEEIKTCLNTALEALFVKHFKYPKAAAPEHKDKKMFVKFLIQKDGTVQLSSLRAAHPSIDEELRRVFGKMKKLKPGMVRNTAVNVAYFQVFKVKEKK</sequence>
<evidence type="ECO:0000313" key="3">
    <source>
        <dbReference type="Proteomes" id="UP000625735"/>
    </source>
</evidence>
<feature type="signal peptide" evidence="1">
    <location>
        <begin position="1"/>
        <end position="18"/>
    </location>
</feature>
<dbReference type="Gene3D" id="3.30.1150.10">
    <property type="match status" value="1"/>
</dbReference>
<dbReference type="AlphaFoldDB" id="A0A916Y1L9"/>
<name>A0A916Y1L9_9FLAO</name>
<dbReference type="EMBL" id="BMFG01000005">
    <property type="protein sequence ID" value="GGD26533.1"/>
    <property type="molecule type" value="Genomic_DNA"/>
</dbReference>
<accession>A0A916Y1L9</accession>
<evidence type="ECO:0000256" key="1">
    <source>
        <dbReference type="SAM" id="SignalP"/>
    </source>
</evidence>
<comment type="caution">
    <text evidence="2">The sequence shown here is derived from an EMBL/GenBank/DDBJ whole genome shotgun (WGS) entry which is preliminary data.</text>
</comment>
<gene>
    <name evidence="2" type="ORF">GCM10011343_15950</name>
</gene>
<feature type="chain" id="PRO_5037939184" description="TonB protein C-terminal" evidence="1">
    <location>
        <begin position="19"/>
        <end position="342"/>
    </location>
</feature>
<reference evidence="2" key="1">
    <citation type="journal article" date="2014" name="Int. J. Syst. Evol. Microbiol.">
        <title>Complete genome sequence of Corynebacterium casei LMG S-19264T (=DSM 44701T), isolated from a smear-ripened cheese.</title>
        <authorList>
            <consortium name="US DOE Joint Genome Institute (JGI-PGF)"/>
            <person name="Walter F."/>
            <person name="Albersmeier A."/>
            <person name="Kalinowski J."/>
            <person name="Ruckert C."/>
        </authorList>
    </citation>
    <scope>NUCLEOTIDE SEQUENCE</scope>
    <source>
        <strain evidence="2">CGMCC 1.12506</strain>
    </source>
</reference>